<comment type="caution">
    <text evidence="7">The sequence shown here is derived from an EMBL/GenBank/DDBJ whole genome shotgun (WGS) entry which is preliminary data.</text>
</comment>
<evidence type="ECO:0000313" key="7">
    <source>
        <dbReference type="EMBL" id="KAF8480809.1"/>
    </source>
</evidence>
<reference evidence="7" key="1">
    <citation type="submission" date="2019-10" db="EMBL/GenBank/DDBJ databases">
        <authorList>
            <consortium name="DOE Joint Genome Institute"/>
            <person name="Kuo A."/>
            <person name="Miyauchi S."/>
            <person name="Kiss E."/>
            <person name="Drula E."/>
            <person name="Kohler A."/>
            <person name="Sanchez-Garcia M."/>
            <person name="Andreopoulos B."/>
            <person name="Barry K.W."/>
            <person name="Bonito G."/>
            <person name="Buee M."/>
            <person name="Carver A."/>
            <person name="Chen C."/>
            <person name="Cichocki N."/>
            <person name="Clum A."/>
            <person name="Culley D."/>
            <person name="Crous P.W."/>
            <person name="Fauchery L."/>
            <person name="Girlanda M."/>
            <person name="Hayes R."/>
            <person name="Keri Z."/>
            <person name="LaButti K."/>
            <person name="Lipzen A."/>
            <person name="Lombard V."/>
            <person name="Magnuson J."/>
            <person name="Maillard F."/>
            <person name="Morin E."/>
            <person name="Murat C."/>
            <person name="Nolan M."/>
            <person name="Ohm R."/>
            <person name="Pangilinan J."/>
            <person name="Pereira M."/>
            <person name="Perotto S."/>
            <person name="Peter M."/>
            <person name="Riley R."/>
            <person name="Sitrit Y."/>
            <person name="Stielow B."/>
            <person name="Szollosi G."/>
            <person name="Zifcakova L."/>
            <person name="Stursova M."/>
            <person name="Spatafora J.W."/>
            <person name="Tedersoo L."/>
            <person name="Vaario L.-M."/>
            <person name="Yamada A."/>
            <person name="Yan M."/>
            <person name="Wang P."/>
            <person name="Xu J."/>
            <person name="Bruns T."/>
            <person name="Baldrian P."/>
            <person name="Vilgalys R."/>
            <person name="Henrissat B."/>
            <person name="Grigoriev I.V."/>
            <person name="Hibbett D."/>
            <person name="Nagy L.G."/>
            <person name="Martin F.M."/>
        </authorList>
    </citation>
    <scope>NUCLEOTIDE SEQUENCE</scope>
    <source>
        <strain evidence="7">Prilba</strain>
    </source>
</reference>
<reference evidence="7" key="2">
    <citation type="journal article" date="2020" name="Nat. Commun.">
        <title>Large-scale genome sequencing of mycorrhizal fungi provides insights into the early evolution of symbiotic traits.</title>
        <authorList>
            <person name="Miyauchi S."/>
            <person name="Kiss E."/>
            <person name="Kuo A."/>
            <person name="Drula E."/>
            <person name="Kohler A."/>
            <person name="Sanchez-Garcia M."/>
            <person name="Morin E."/>
            <person name="Andreopoulos B."/>
            <person name="Barry K.W."/>
            <person name="Bonito G."/>
            <person name="Buee M."/>
            <person name="Carver A."/>
            <person name="Chen C."/>
            <person name="Cichocki N."/>
            <person name="Clum A."/>
            <person name="Culley D."/>
            <person name="Crous P.W."/>
            <person name="Fauchery L."/>
            <person name="Girlanda M."/>
            <person name="Hayes R.D."/>
            <person name="Keri Z."/>
            <person name="LaButti K."/>
            <person name="Lipzen A."/>
            <person name="Lombard V."/>
            <person name="Magnuson J."/>
            <person name="Maillard F."/>
            <person name="Murat C."/>
            <person name="Nolan M."/>
            <person name="Ohm R.A."/>
            <person name="Pangilinan J."/>
            <person name="Pereira M.F."/>
            <person name="Perotto S."/>
            <person name="Peter M."/>
            <person name="Pfister S."/>
            <person name="Riley R."/>
            <person name="Sitrit Y."/>
            <person name="Stielow J.B."/>
            <person name="Szollosi G."/>
            <person name="Zifcakova L."/>
            <person name="Stursova M."/>
            <person name="Spatafora J.W."/>
            <person name="Tedersoo L."/>
            <person name="Vaario L.M."/>
            <person name="Yamada A."/>
            <person name="Yan M."/>
            <person name="Wang P."/>
            <person name="Xu J."/>
            <person name="Bruns T."/>
            <person name="Baldrian P."/>
            <person name="Vilgalys R."/>
            <person name="Dunand C."/>
            <person name="Henrissat B."/>
            <person name="Grigoriev I.V."/>
            <person name="Hibbett D."/>
            <person name="Nagy L.G."/>
            <person name="Martin F.M."/>
        </authorList>
    </citation>
    <scope>NUCLEOTIDE SEQUENCE</scope>
    <source>
        <strain evidence="7">Prilba</strain>
    </source>
</reference>
<proteinExistence type="inferred from homology"/>
<protein>
    <recommendedName>
        <fullName evidence="6">FAD-binding domain-containing protein</fullName>
    </recommendedName>
</protein>
<dbReference type="PRINTS" id="PR00420">
    <property type="entry name" value="RNGMNOXGNASE"/>
</dbReference>
<keyword evidence="8" id="KW-1185">Reference proteome</keyword>
<dbReference type="InterPro" id="IPR036188">
    <property type="entry name" value="FAD/NAD-bd_sf"/>
</dbReference>
<dbReference type="Proteomes" id="UP000759537">
    <property type="component" value="Unassembled WGS sequence"/>
</dbReference>
<feature type="domain" description="FAD-binding" evidence="6">
    <location>
        <begin position="2"/>
        <end position="349"/>
    </location>
</feature>
<dbReference type="Gene3D" id="3.50.50.60">
    <property type="entry name" value="FAD/NAD(P)-binding domain"/>
    <property type="match status" value="1"/>
</dbReference>
<organism evidence="7 8">
    <name type="scientific">Russula ochroleuca</name>
    <dbReference type="NCBI Taxonomy" id="152965"/>
    <lineage>
        <taxon>Eukaryota</taxon>
        <taxon>Fungi</taxon>
        <taxon>Dikarya</taxon>
        <taxon>Basidiomycota</taxon>
        <taxon>Agaricomycotina</taxon>
        <taxon>Agaricomycetes</taxon>
        <taxon>Russulales</taxon>
        <taxon>Russulaceae</taxon>
        <taxon>Russula</taxon>
    </lineage>
</organism>
<accession>A0A9P5MWT6</accession>
<evidence type="ECO:0000259" key="6">
    <source>
        <dbReference type="Pfam" id="PF01494"/>
    </source>
</evidence>
<dbReference type="SUPFAM" id="SSF51905">
    <property type="entry name" value="FAD/NAD(P)-binding domain"/>
    <property type="match status" value="1"/>
</dbReference>
<dbReference type="GO" id="GO:0071949">
    <property type="term" value="F:FAD binding"/>
    <property type="evidence" value="ECO:0007669"/>
    <property type="project" value="InterPro"/>
</dbReference>
<gene>
    <name evidence="7" type="ORF">DFH94DRAFT_736086</name>
</gene>
<evidence type="ECO:0000256" key="4">
    <source>
        <dbReference type="ARBA" id="ARBA00023002"/>
    </source>
</evidence>
<name>A0A9P5MWT6_9AGAM</name>
<keyword evidence="2" id="KW-0285">Flavoprotein</keyword>
<dbReference type="AlphaFoldDB" id="A0A9P5MWT6"/>
<keyword evidence="3" id="KW-0274">FAD</keyword>
<evidence type="ECO:0000256" key="3">
    <source>
        <dbReference type="ARBA" id="ARBA00022827"/>
    </source>
</evidence>
<dbReference type="GO" id="GO:0004497">
    <property type="term" value="F:monooxygenase activity"/>
    <property type="evidence" value="ECO:0007669"/>
    <property type="project" value="UniProtKB-KW"/>
</dbReference>
<evidence type="ECO:0000256" key="2">
    <source>
        <dbReference type="ARBA" id="ARBA00022630"/>
    </source>
</evidence>
<dbReference type="EMBL" id="WHVB01000007">
    <property type="protein sequence ID" value="KAF8480809.1"/>
    <property type="molecule type" value="Genomic_DNA"/>
</dbReference>
<evidence type="ECO:0000256" key="1">
    <source>
        <dbReference type="ARBA" id="ARBA00007992"/>
    </source>
</evidence>
<dbReference type="Pfam" id="PF01494">
    <property type="entry name" value="FAD_binding_3"/>
    <property type="match status" value="1"/>
</dbReference>
<comment type="similarity">
    <text evidence="1">Belongs to the paxM FAD-dependent monooxygenase family.</text>
</comment>
<dbReference type="PANTHER" id="PTHR13789">
    <property type="entry name" value="MONOOXYGENASE"/>
    <property type="match status" value="1"/>
</dbReference>
<dbReference type="InterPro" id="IPR002938">
    <property type="entry name" value="FAD-bd"/>
</dbReference>
<keyword evidence="5" id="KW-0503">Monooxygenase</keyword>
<dbReference type="OrthoDB" id="47494at2759"/>
<sequence>MTKVIIIGCGVAGPTLAIFLKRLGFEPVIYERAKEFADAGLSLFLQPNGLKILSFLPGLFAAIPGKDIVSMSSYSTLAEDEGLLGDNDVPADVRDAFGYPMRGVRRTELLRLLVNTADVQGIPIHWDHRLIDIEQTDGGVKAIFANGFIDTGTFLVGCDGLHSVTRTVLFGEGPITFLGLTQTGGISPTPSDMVDHPHVINWCGNGAHMMAYPISDTHTSWAITLREGEARESWRAVDQHEVDKIKSTPIAKWGFGASGLIETAEKVVKFGLYDRPGLSSWHKGRIVLLGDAAHPTPPHLGQGANQSFEDIYHLARLFGAHPGAAEDSAILETVFTEYERARIPRSTMLIDTAQKQGENRVVEGVQACLARNQEVRAFMSNEEVVAMYAELYGDLVAKRSTL</sequence>
<evidence type="ECO:0000313" key="8">
    <source>
        <dbReference type="Proteomes" id="UP000759537"/>
    </source>
</evidence>
<keyword evidence="4" id="KW-0560">Oxidoreductase</keyword>
<dbReference type="PANTHER" id="PTHR13789:SF309">
    <property type="entry name" value="PUTATIVE (AFU_ORTHOLOGUE AFUA_6G14510)-RELATED"/>
    <property type="match status" value="1"/>
</dbReference>
<dbReference type="InterPro" id="IPR050493">
    <property type="entry name" value="FAD-dep_Monooxygenase_BioMet"/>
</dbReference>
<evidence type="ECO:0000256" key="5">
    <source>
        <dbReference type="ARBA" id="ARBA00023033"/>
    </source>
</evidence>